<keyword evidence="1" id="KW-0812">Transmembrane</keyword>
<sequence>MWIDVGRERIGDDDSVHIRSFLCPHGRLAICIGSRTVGNASGERNVTDYGGNYVNEMHHWLHHVLSLDGGLRYGIKLARSTGHTERIKNYEIRASHQIMICVWWRSHMHTRRDHFWFFVQTNILGLLQIGFYMFVSQNIKINVKNLVIYISIKTTIYNYYADTEIE</sequence>
<dbReference type="AlphaFoldDB" id="A0A6U5EBA5"/>
<evidence type="ECO:0000313" key="2">
    <source>
        <dbReference type="EMBL" id="CAD8878119.1"/>
    </source>
</evidence>
<evidence type="ECO:0000313" key="3">
    <source>
        <dbReference type="EMBL" id="CAD8878120.1"/>
    </source>
</evidence>
<dbReference type="EMBL" id="HBFR01007363">
    <property type="protein sequence ID" value="CAD8878119.1"/>
    <property type="molecule type" value="Transcribed_RNA"/>
</dbReference>
<dbReference type="EMBL" id="HBFR01007364">
    <property type="protein sequence ID" value="CAD8878120.1"/>
    <property type="molecule type" value="Transcribed_RNA"/>
</dbReference>
<keyword evidence="1" id="KW-0472">Membrane</keyword>
<evidence type="ECO:0000256" key="1">
    <source>
        <dbReference type="SAM" id="Phobius"/>
    </source>
</evidence>
<keyword evidence="1" id="KW-1133">Transmembrane helix</keyword>
<reference evidence="2" key="1">
    <citation type="submission" date="2021-01" db="EMBL/GenBank/DDBJ databases">
        <authorList>
            <person name="Corre E."/>
            <person name="Pelletier E."/>
            <person name="Niang G."/>
            <person name="Scheremetjew M."/>
            <person name="Finn R."/>
            <person name="Kale V."/>
            <person name="Holt S."/>
            <person name="Cochrane G."/>
            <person name="Meng A."/>
            <person name="Brown T."/>
            <person name="Cohen L."/>
        </authorList>
    </citation>
    <scope>NUCLEOTIDE SEQUENCE</scope>
    <source>
        <strain evidence="2">308</strain>
    </source>
</reference>
<organism evidence="2">
    <name type="scientific">Corethron hystrix</name>
    <dbReference type="NCBI Taxonomy" id="216773"/>
    <lineage>
        <taxon>Eukaryota</taxon>
        <taxon>Sar</taxon>
        <taxon>Stramenopiles</taxon>
        <taxon>Ochrophyta</taxon>
        <taxon>Bacillariophyta</taxon>
        <taxon>Coscinodiscophyceae</taxon>
        <taxon>Corethrophycidae</taxon>
        <taxon>Corethrales</taxon>
        <taxon>Corethraceae</taxon>
        <taxon>Corethron</taxon>
    </lineage>
</organism>
<name>A0A6U5EBA5_9STRA</name>
<gene>
    <name evidence="2" type="ORF">CHYS00102_LOCUS5303</name>
    <name evidence="3" type="ORF">CHYS00102_LOCUS5304</name>
</gene>
<feature type="transmembrane region" description="Helical" evidence="1">
    <location>
        <begin position="115"/>
        <end position="135"/>
    </location>
</feature>
<accession>A0A6U5EBA5</accession>
<protein>
    <submittedName>
        <fullName evidence="2">Uncharacterized protein</fullName>
    </submittedName>
</protein>
<proteinExistence type="predicted"/>